<accession>A0A2M6WXF1</accession>
<protein>
    <submittedName>
        <fullName evidence="1">Uncharacterized protein</fullName>
    </submittedName>
</protein>
<dbReference type="Proteomes" id="UP000228596">
    <property type="component" value="Unassembled WGS sequence"/>
</dbReference>
<name>A0A2M6WXF1_9BACT</name>
<organism evidence="1 2">
    <name type="scientific">Candidatus Berkelbacteria bacterium CG10_big_fil_rev_8_21_14_0_10_41_12</name>
    <dbReference type="NCBI Taxonomy" id="1974513"/>
    <lineage>
        <taxon>Bacteria</taxon>
        <taxon>Candidatus Berkelbacteria</taxon>
    </lineage>
</organism>
<proteinExistence type="predicted"/>
<dbReference type="Gene3D" id="3.40.50.300">
    <property type="entry name" value="P-loop containing nucleotide triphosphate hydrolases"/>
    <property type="match status" value="1"/>
</dbReference>
<evidence type="ECO:0000313" key="2">
    <source>
        <dbReference type="Proteomes" id="UP000228596"/>
    </source>
</evidence>
<dbReference type="EMBL" id="PEZV01000009">
    <property type="protein sequence ID" value="PIT97470.1"/>
    <property type="molecule type" value="Genomic_DNA"/>
</dbReference>
<sequence>MIFITGPHNVGKSTLANWLAQRSFIAVETGDIVRQKHRELAPNVSFYDWVSAVNEEDLDFLNKCVLEEVQKRATEVQKSAGLLQDVVVVGNRQYRGLSANAKLYKSYVISGSQI</sequence>
<dbReference type="InterPro" id="IPR027417">
    <property type="entry name" value="P-loop_NTPase"/>
</dbReference>
<gene>
    <name evidence="1" type="ORF">COT77_01380</name>
</gene>
<dbReference type="AlphaFoldDB" id="A0A2M6WXF1"/>
<evidence type="ECO:0000313" key="1">
    <source>
        <dbReference type="EMBL" id="PIT97470.1"/>
    </source>
</evidence>
<dbReference type="SUPFAM" id="SSF52540">
    <property type="entry name" value="P-loop containing nucleoside triphosphate hydrolases"/>
    <property type="match status" value="1"/>
</dbReference>
<comment type="caution">
    <text evidence="1">The sequence shown here is derived from an EMBL/GenBank/DDBJ whole genome shotgun (WGS) entry which is preliminary data.</text>
</comment>
<reference evidence="2" key="1">
    <citation type="submission" date="2017-09" db="EMBL/GenBank/DDBJ databases">
        <title>Depth-based differentiation of microbial function through sediment-hosted aquifers and enrichment of novel symbionts in the deep terrestrial subsurface.</title>
        <authorList>
            <person name="Probst A.J."/>
            <person name="Ladd B."/>
            <person name="Jarett J.K."/>
            <person name="Geller-Mcgrath D.E."/>
            <person name="Sieber C.M.K."/>
            <person name="Emerson J.B."/>
            <person name="Anantharaman K."/>
            <person name="Thomas B.C."/>
            <person name="Malmstrom R."/>
            <person name="Stieglmeier M."/>
            <person name="Klingl A."/>
            <person name="Woyke T."/>
            <person name="Ryan C.M."/>
            <person name="Banfield J.F."/>
        </authorList>
    </citation>
    <scope>NUCLEOTIDE SEQUENCE [LARGE SCALE GENOMIC DNA]</scope>
</reference>